<sequence length="113" mass="12615">MKRHEISDEQLAAYMENLFCGGRLKSRAGTVKADRRLLEDVDSIEVLGVSRRALEMFRLPDWKAEDADFRADEMRRYAMTGFLGDEDDDDSADGIDAGDIAAGEDNDGAPDIR</sequence>
<name>A0A940IGR2_9BACT</name>
<accession>A0A940IGR2</accession>
<organism evidence="2 3">
    <name type="scientific">Candidatus Cryptobacteroides gallistercoris</name>
    <dbReference type="NCBI Taxonomy" id="2840765"/>
    <lineage>
        <taxon>Bacteria</taxon>
        <taxon>Pseudomonadati</taxon>
        <taxon>Bacteroidota</taxon>
        <taxon>Bacteroidia</taxon>
        <taxon>Bacteroidales</taxon>
        <taxon>Candidatus Cryptobacteroides</taxon>
    </lineage>
</organism>
<evidence type="ECO:0000313" key="2">
    <source>
        <dbReference type="EMBL" id="MBO8454253.1"/>
    </source>
</evidence>
<comment type="caution">
    <text evidence="2">The sequence shown here is derived from an EMBL/GenBank/DDBJ whole genome shotgun (WGS) entry which is preliminary data.</text>
</comment>
<evidence type="ECO:0000313" key="3">
    <source>
        <dbReference type="Proteomes" id="UP000771749"/>
    </source>
</evidence>
<dbReference type="AlphaFoldDB" id="A0A940IGR2"/>
<feature type="compositionally biased region" description="Acidic residues" evidence="1">
    <location>
        <begin position="102"/>
        <end position="113"/>
    </location>
</feature>
<evidence type="ECO:0000256" key="1">
    <source>
        <dbReference type="SAM" id="MobiDB-lite"/>
    </source>
</evidence>
<reference evidence="2" key="2">
    <citation type="journal article" date="2021" name="PeerJ">
        <title>Extensive microbial diversity within the chicken gut microbiome revealed by metagenomics and culture.</title>
        <authorList>
            <person name="Gilroy R."/>
            <person name="Ravi A."/>
            <person name="Getino M."/>
            <person name="Pursley I."/>
            <person name="Horton D.L."/>
            <person name="Alikhan N.F."/>
            <person name="Baker D."/>
            <person name="Gharbi K."/>
            <person name="Hall N."/>
            <person name="Watson M."/>
            <person name="Adriaenssens E.M."/>
            <person name="Foster-Nyarko E."/>
            <person name="Jarju S."/>
            <person name="Secka A."/>
            <person name="Antonio M."/>
            <person name="Oren A."/>
            <person name="Chaudhuri R.R."/>
            <person name="La Ragione R."/>
            <person name="Hildebrand F."/>
            <person name="Pallen M.J."/>
        </authorList>
    </citation>
    <scope>NUCLEOTIDE SEQUENCE</scope>
    <source>
        <strain evidence="2">F1-3629</strain>
    </source>
</reference>
<proteinExistence type="predicted"/>
<gene>
    <name evidence="2" type="ORF">IAC07_05975</name>
</gene>
<reference evidence="2" key="1">
    <citation type="submission" date="2020-10" db="EMBL/GenBank/DDBJ databases">
        <authorList>
            <person name="Gilroy R."/>
        </authorList>
    </citation>
    <scope>NUCLEOTIDE SEQUENCE</scope>
    <source>
        <strain evidence="2">F1-3629</strain>
    </source>
</reference>
<dbReference type="Proteomes" id="UP000771749">
    <property type="component" value="Unassembled WGS sequence"/>
</dbReference>
<dbReference type="EMBL" id="JADIMJ010000088">
    <property type="protein sequence ID" value="MBO8454253.1"/>
    <property type="molecule type" value="Genomic_DNA"/>
</dbReference>
<feature type="region of interest" description="Disordered" evidence="1">
    <location>
        <begin position="82"/>
        <end position="113"/>
    </location>
</feature>
<feature type="compositionally biased region" description="Acidic residues" evidence="1">
    <location>
        <begin position="84"/>
        <end position="93"/>
    </location>
</feature>
<protein>
    <submittedName>
        <fullName evidence="2">Uncharacterized protein</fullName>
    </submittedName>
</protein>